<comment type="caution">
    <text evidence="4">The sequence shown here is derived from an EMBL/GenBank/DDBJ whole genome shotgun (WGS) entry which is preliminary data.</text>
</comment>
<dbReference type="Proteomes" id="UP000188268">
    <property type="component" value="Unassembled WGS sequence"/>
</dbReference>
<dbReference type="PROSITE" id="PS50158">
    <property type="entry name" value="ZF_CCHC"/>
    <property type="match status" value="1"/>
</dbReference>
<keyword evidence="5" id="KW-1185">Reference proteome</keyword>
<gene>
    <name evidence="4" type="ORF">CCACVL1_27438</name>
</gene>
<sequence>MATQNTHLVEGQPIDRPPLFDCTNYELWSTKMATFIKAYDYEVWDVIMDGPFVPTKSSNARRKKSAKARSELSMEEKRKVQVNFKAINVLHCALSQSDFDQISTCSNAKEIWEKLKKDYSTPKVEASKAKVETNLCLMAKEDEIEVISNCPIVHYDNDDMQYDYDNLCDEFDKLILKYKVLKKKANALHDDLEKIKVEFQIVFDDRNMLQVELEHARNDYDALKLDLESKSKALQETLVENSTLKLTIDELSKLNLKNDVGNACHKCSHHASHVHCYACGRRGHLSYDCYHKGGNHPRTKMIWVPKGSHVLTNPRGPIKVWVPKIQT</sequence>
<dbReference type="STRING" id="210143.A0A1R3GAA0"/>
<feature type="domain" description="CCHC-type" evidence="3">
    <location>
        <begin position="276"/>
        <end position="289"/>
    </location>
</feature>
<evidence type="ECO:0000259" key="3">
    <source>
        <dbReference type="PROSITE" id="PS50158"/>
    </source>
</evidence>
<feature type="coiled-coil region" evidence="2">
    <location>
        <begin position="178"/>
        <end position="233"/>
    </location>
</feature>
<reference evidence="4 5" key="1">
    <citation type="submission" date="2013-09" db="EMBL/GenBank/DDBJ databases">
        <title>Corchorus capsularis genome sequencing.</title>
        <authorList>
            <person name="Alam M."/>
            <person name="Haque M.S."/>
            <person name="Islam M.S."/>
            <person name="Emdad E.M."/>
            <person name="Islam M.M."/>
            <person name="Ahmed B."/>
            <person name="Halim A."/>
            <person name="Hossen Q.M.M."/>
            <person name="Hossain M.Z."/>
            <person name="Ahmed R."/>
            <person name="Khan M.M."/>
            <person name="Islam R."/>
            <person name="Rashid M.M."/>
            <person name="Khan S.A."/>
            <person name="Rahman M.S."/>
            <person name="Alam M."/>
        </authorList>
    </citation>
    <scope>NUCLEOTIDE SEQUENCE [LARGE SCALE GENOMIC DNA]</scope>
    <source>
        <strain evidence="5">cv. CVL-1</strain>
        <tissue evidence="4">Whole seedling</tissue>
    </source>
</reference>
<keyword evidence="1" id="KW-0479">Metal-binding</keyword>
<proteinExistence type="predicted"/>
<dbReference type="AlphaFoldDB" id="A0A1R3GAA0"/>
<dbReference type="OrthoDB" id="1000712at2759"/>
<keyword evidence="1" id="KW-0862">Zinc</keyword>
<keyword evidence="2" id="KW-0175">Coiled coil</keyword>
<dbReference type="GO" id="GO:0003676">
    <property type="term" value="F:nucleic acid binding"/>
    <property type="evidence" value="ECO:0007669"/>
    <property type="project" value="InterPro"/>
</dbReference>
<dbReference type="Gramene" id="OMO55022">
    <property type="protein sequence ID" value="OMO55022"/>
    <property type="gene ID" value="CCACVL1_27438"/>
</dbReference>
<evidence type="ECO:0000313" key="5">
    <source>
        <dbReference type="Proteomes" id="UP000188268"/>
    </source>
</evidence>
<organism evidence="4 5">
    <name type="scientific">Corchorus capsularis</name>
    <name type="common">Jute</name>
    <dbReference type="NCBI Taxonomy" id="210143"/>
    <lineage>
        <taxon>Eukaryota</taxon>
        <taxon>Viridiplantae</taxon>
        <taxon>Streptophyta</taxon>
        <taxon>Embryophyta</taxon>
        <taxon>Tracheophyta</taxon>
        <taxon>Spermatophyta</taxon>
        <taxon>Magnoliopsida</taxon>
        <taxon>eudicotyledons</taxon>
        <taxon>Gunneridae</taxon>
        <taxon>Pentapetalae</taxon>
        <taxon>rosids</taxon>
        <taxon>malvids</taxon>
        <taxon>Malvales</taxon>
        <taxon>Malvaceae</taxon>
        <taxon>Grewioideae</taxon>
        <taxon>Apeibeae</taxon>
        <taxon>Corchorus</taxon>
    </lineage>
</organism>
<evidence type="ECO:0000313" key="4">
    <source>
        <dbReference type="EMBL" id="OMO55022.1"/>
    </source>
</evidence>
<dbReference type="InterPro" id="IPR001878">
    <property type="entry name" value="Znf_CCHC"/>
</dbReference>
<dbReference type="GO" id="GO:0008270">
    <property type="term" value="F:zinc ion binding"/>
    <property type="evidence" value="ECO:0007669"/>
    <property type="project" value="UniProtKB-KW"/>
</dbReference>
<protein>
    <recommendedName>
        <fullName evidence="3">CCHC-type domain-containing protein</fullName>
    </recommendedName>
</protein>
<dbReference type="OMA" id="DERANLC"/>
<dbReference type="Pfam" id="PF14223">
    <property type="entry name" value="Retrotran_gag_2"/>
    <property type="match status" value="1"/>
</dbReference>
<name>A0A1R3GAA0_COCAP</name>
<evidence type="ECO:0000256" key="1">
    <source>
        <dbReference type="PROSITE-ProRule" id="PRU00047"/>
    </source>
</evidence>
<keyword evidence="1" id="KW-0863">Zinc-finger</keyword>
<evidence type="ECO:0000256" key="2">
    <source>
        <dbReference type="SAM" id="Coils"/>
    </source>
</evidence>
<dbReference type="PANTHER" id="PTHR34676">
    <property type="entry name" value="DUF4219 DOMAIN-CONTAINING PROTEIN-RELATED"/>
    <property type="match status" value="1"/>
</dbReference>
<accession>A0A1R3GAA0</accession>
<dbReference type="EMBL" id="AWWV01014790">
    <property type="protein sequence ID" value="OMO55022.1"/>
    <property type="molecule type" value="Genomic_DNA"/>
</dbReference>
<dbReference type="PANTHER" id="PTHR34676:SF8">
    <property type="entry name" value="TRANSMEMBRANE PROTEIN"/>
    <property type="match status" value="1"/>
</dbReference>